<dbReference type="AlphaFoldDB" id="A0AAV4QD14"/>
<keyword evidence="2" id="KW-1185">Reference proteome</keyword>
<name>A0AAV4QD14_9ARAC</name>
<accession>A0AAV4QD14</accession>
<proteinExistence type="predicted"/>
<sequence length="133" mass="15284">MICENQKIWGKKQMFPINRWVRLGVAIDQAYLTWSIVEIGQWAIDERRQMSSGVFLVNTEEQCDEAARFNLLELSPTHNGSPLLLILAFRCVQLRFYLLDAVKGSLNVRNVLVFSKSQLTDSGLLMANRDPWP</sequence>
<gene>
    <name evidence="1" type="ORF">CDAR_20502</name>
</gene>
<organism evidence="1 2">
    <name type="scientific">Caerostris darwini</name>
    <dbReference type="NCBI Taxonomy" id="1538125"/>
    <lineage>
        <taxon>Eukaryota</taxon>
        <taxon>Metazoa</taxon>
        <taxon>Ecdysozoa</taxon>
        <taxon>Arthropoda</taxon>
        <taxon>Chelicerata</taxon>
        <taxon>Arachnida</taxon>
        <taxon>Araneae</taxon>
        <taxon>Araneomorphae</taxon>
        <taxon>Entelegynae</taxon>
        <taxon>Araneoidea</taxon>
        <taxon>Araneidae</taxon>
        <taxon>Caerostris</taxon>
    </lineage>
</organism>
<dbReference type="EMBL" id="BPLQ01004331">
    <property type="protein sequence ID" value="GIY07294.1"/>
    <property type="molecule type" value="Genomic_DNA"/>
</dbReference>
<evidence type="ECO:0000313" key="2">
    <source>
        <dbReference type="Proteomes" id="UP001054837"/>
    </source>
</evidence>
<protein>
    <submittedName>
        <fullName evidence="1">Uncharacterized protein</fullName>
    </submittedName>
</protein>
<reference evidence="1 2" key="1">
    <citation type="submission" date="2021-06" db="EMBL/GenBank/DDBJ databases">
        <title>Caerostris darwini draft genome.</title>
        <authorList>
            <person name="Kono N."/>
            <person name="Arakawa K."/>
        </authorList>
    </citation>
    <scope>NUCLEOTIDE SEQUENCE [LARGE SCALE GENOMIC DNA]</scope>
</reference>
<comment type="caution">
    <text evidence="1">The sequence shown here is derived from an EMBL/GenBank/DDBJ whole genome shotgun (WGS) entry which is preliminary data.</text>
</comment>
<evidence type="ECO:0000313" key="1">
    <source>
        <dbReference type="EMBL" id="GIY07294.1"/>
    </source>
</evidence>
<dbReference type="Proteomes" id="UP001054837">
    <property type="component" value="Unassembled WGS sequence"/>
</dbReference>